<organism evidence="1 2">
    <name type="scientific">Brachionus plicatilis</name>
    <name type="common">Marine rotifer</name>
    <name type="synonym">Brachionus muelleri</name>
    <dbReference type="NCBI Taxonomy" id="10195"/>
    <lineage>
        <taxon>Eukaryota</taxon>
        <taxon>Metazoa</taxon>
        <taxon>Spiralia</taxon>
        <taxon>Gnathifera</taxon>
        <taxon>Rotifera</taxon>
        <taxon>Eurotatoria</taxon>
        <taxon>Monogononta</taxon>
        <taxon>Pseudotrocha</taxon>
        <taxon>Ploima</taxon>
        <taxon>Brachionidae</taxon>
        <taxon>Brachionus</taxon>
    </lineage>
</organism>
<accession>A0A3M7SKS6</accession>
<proteinExistence type="predicted"/>
<keyword evidence="2" id="KW-1185">Reference proteome</keyword>
<dbReference type="AlphaFoldDB" id="A0A3M7SKS6"/>
<reference evidence="1 2" key="1">
    <citation type="journal article" date="2018" name="Sci. Rep.">
        <title>Genomic signatures of local adaptation to the degree of environmental predictability in rotifers.</title>
        <authorList>
            <person name="Franch-Gras L."/>
            <person name="Hahn C."/>
            <person name="Garcia-Roger E.M."/>
            <person name="Carmona M.J."/>
            <person name="Serra M."/>
            <person name="Gomez A."/>
        </authorList>
    </citation>
    <scope>NUCLEOTIDE SEQUENCE [LARGE SCALE GENOMIC DNA]</scope>
    <source>
        <strain evidence="1">HYR1</strain>
    </source>
</reference>
<comment type="caution">
    <text evidence="1">The sequence shown here is derived from an EMBL/GenBank/DDBJ whole genome shotgun (WGS) entry which is preliminary data.</text>
</comment>
<dbReference type="Proteomes" id="UP000276133">
    <property type="component" value="Unassembled WGS sequence"/>
</dbReference>
<evidence type="ECO:0000313" key="1">
    <source>
        <dbReference type="EMBL" id="RNA36391.1"/>
    </source>
</evidence>
<gene>
    <name evidence="1" type="ORF">BpHYR1_039766</name>
</gene>
<protein>
    <submittedName>
        <fullName evidence="1">Uncharacterized protein</fullName>
    </submittedName>
</protein>
<evidence type="ECO:0000313" key="2">
    <source>
        <dbReference type="Proteomes" id="UP000276133"/>
    </source>
</evidence>
<sequence>MTEIITQTLFSNSWLVKNVNTIWIQILNQKVVFFLVISSRNKKFDLDPCLNNSYFRYPKTGSANPNPSFNSNTLMFLGNV</sequence>
<name>A0A3M7SKS6_BRAPC</name>
<dbReference type="EMBL" id="REGN01001193">
    <property type="protein sequence ID" value="RNA36391.1"/>
    <property type="molecule type" value="Genomic_DNA"/>
</dbReference>